<dbReference type="AlphaFoldDB" id="A0A2P6PPC6"/>
<reference evidence="2 3" key="1">
    <citation type="journal article" date="2018" name="Nat. Genet.">
        <title>The Rosa genome provides new insights in the design of modern roses.</title>
        <authorList>
            <person name="Bendahmane M."/>
        </authorList>
    </citation>
    <scope>NUCLEOTIDE SEQUENCE [LARGE SCALE GENOMIC DNA]</scope>
    <source>
        <strain evidence="3">cv. Old Blush</strain>
    </source>
</reference>
<evidence type="ECO:0000256" key="1">
    <source>
        <dbReference type="SAM" id="Phobius"/>
    </source>
</evidence>
<gene>
    <name evidence="2" type="ORF">RchiOBHm_Chr6g0265221</name>
</gene>
<keyword evidence="1" id="KW-0812">Transmembrane</keyword>
<keyword evidence="1" id="KW-0472">Membrane</keyword>
<feature type="transmembrane region" description="Helical" evidence="1">
    <location>
        <begin position="38"/>
        <end position="58"/>
    </location>
</feature>
<organism evidence="2 3">
    <name type="scientific">Rosa chinensis</name>
    <name type="common">China rose</name>
    <dbReference type="NCBI Taxonomy" id="74649"/>
    <lineage>
        <taxon>Eukaryota</taxon>
        <taxon>Viridiplantae</taxon>
        <taxon>Streptophyta</taxon>
        <taxon>Embryophyta</taxon>
        <taxon>Tracheophyta</taxon>
        <taxon>Spermatophyta</taxon>
        <taxon>Magnoliopsida</taxon>
        <taxon>eudicotyledons</taxon>
        <taxon>Gunneridae</taxon>
        <taxon>Pentapetalae</taxon>
        <taxon>rosids</taxon>
        <taxon>fabids</taxon>
        <taxon>Rosales</taxon>
        <taxon>Rosaceae</taxon>
        <taxon>Rosoideae</taxon>
        <taxon>Rosoideae incertae sedis</taxon>
        <taxon>Rosa</taxon>
    </lineage>
</organism>
<protein>
    <submittedName>
        <fullName evidence="2">Uncharacterized protein</fullName>
    </submittedName>
</protein>
<dbReference type="EMBL" id="PDCK01000044">
    <property type="protein sequence ID" value="PRQ23787.1"/>
    <property type="molecule type" value="Genomic_DNA"/>
</dbReference>
<comment type="caution">
    <text evidence="2">The sequence shown here is derived from an EMBL/GenBank/DDBJ whole genome shotgun (WGS) entry which is preliminary data.</text>
</comment>
<proteinExistence type="predicted"/>
<dbReference type="Proteomes" id="UP000238479">
    <property type="component" value="Chromosome 6"/>
</dbReference>
<keyword evidence="1" id="KW-1133">Transmembrane helix</keyword>
<keyword evidence="3" id="KW-1185">Reference proteome</keyword>
<sequence>MCFGRWRCTTVCGGVPAVFRPLKELFLVLYMFYSLIRAFRYIICKFWSSFGIVMIFAVSYRSIYSIREDLSVRSTCGLVTSIVDVFQRLWKVSDVVLPRLAPLWGILVQNRGFGLKIGYESLLI</sequence>
<name>A0A2P6PPC6_ROSCH</name>
<evidence type="ECO:0000313" key="2">
    <source>
        <dbReference type="EMBL" id="PRQ23787.1"/>
    </source>
</evidence>
<evidence type="ECO:0000313" key="3">
    <source>
        <dbReference type="Proteomes" id="UP000238479"/>
    </source>
</evidence>
<dbReference type="Gramene" id="PRQ23787">
    <property type="protein sequence ID" value="PRQ23787"/>
    <property type="gene ID" value="RchiOBHm_Chr6g0265221"/>
</dbReference>
<accession>A0A2P6PPC6</accession>